<dbReference type="GO" id="GO:0016020">
    <property type="term" value="C:membrane"/>
    <property type="evidence" value="ECO:0007669"/>
    <property type="project" value="UniProtKB-SubCell"/>
</dbReference>
<dbReference type="AlphaFoldDB" id="A0A4T0BEC9"/>
<reference evidence="10 11" key="1">
    <citation type="submission" date="2018-10" db="EMBL/GenBank/DDBJ databases">
        <title>Fifty Aureobasidium pullulans genomes reveal a recombining polyextremotolerant generalist.</title>
        <authorList>
            <person name="Gostincar C."/>
            <person name="Turk M."/>
            <person name="Zajc J."/>
            <person name="Gunde-Cimerman N."/>
        </authorList>
    </citation>
    <scope>NUCLEOTIDE SEQUENCE [LARGE SCALE GENOMIC DNA]</scope>
    <source>
        <strain evidence="10 11">EXF-1645</strain>
    </source>
</reference>
<comment type="subcellular location">
    <subcellularLocation>
        <location evidence="1">Membrane</location>
        <topology evidence="1">Multi-pass membrane protein</topology>
    </subcellularLocation>
</comment>
<keyword evidence="2" id="KW-0813">Transport</keyword>
<sequence>MNGYESHTQSRPRPQLLARKLLWFQIFMIGVSVTIGLGIFIRCGETLAIAGPAGTILAFGLVGVVAICVMDGIAEMVELWPISNPFSEFVSAFVDEDLGIVVGFAYWYTYAVNFQSLLGAAASLLNIWVGGDKLLLYQRTIFWFLSPIVLLGLNYMGVWWVGMIETVLGLAKILFLIALFFLMIAVEYGGVGERNKRSPSDCIGDGFKANHAVTDSQFQALLIAIPTAVFGYIGVETIAITAYEAKNRSQVKPPARLIAWCITGLYLLSAFGSVLSVSWSDYSLPRLYPEQEPNPDLSRPCINPNKAVPSKYRPIPPAVIALENVNSTTGRNALTACLIFVVLSAANAALYVASRTLFGLARNIDKDSRYPKKALTWLAFVTHDRGHRGMSFGQIPAGALVFSVLIFCWLPFIENVHISDVLSSIGTVGSLLVWASQALAYIRFDYLRRRYGSPELRRNASSGQPYYAWVALVSSLVIVFVLNTASWWEQSHQVNATRVLQVYIGPVVLALLWIVLKLFRSHPLRPRTAQERFLLAVNDLQAKSEDSPDPAMALLSRGQPTFEESDHQHRQARLRVEELDHHWQNQTPSDVESTDFRAYGVQPLTESLQVPIPFSVFPSSYRSDTVTQSTELKVEEQVNLSSSHGGREGHETRYTSSQAAPSRRFEEEIKVTEKDRYRQPVRREEKVEIYEEDRTSRPTRQTRVNIEQDRYREPYQRYVDAQIDVQDKAYDHQYRTTHGPATHLGSEVDVTERDYRRQTSPIVQDSYVQTTSGSYVQDYPKTTSVRDYYHASPAQEEVRVKTETRTTVDPPKKRKFDMGYYDDEGQYHSFRDGLHRAADHILHPIHGPRHHQQHHHHHHSEPVEEVIEERETVTAMPAPRRSAGRSGPSSAVSIPCHHIRIGDLLYLQGRPCQVIRITTSSQTGQHRYLGVDLFTKQLQEESSFISNPSPSVVVQQMYGPVFKQYRVLDIRDDGQVVAMTETGDVKQGLPVIDQSSLLQRLTDAFDQGRGSIRVLVLNDEGRELAVDYRVVNGSRL</sequence>
<evidence type="ECO:0000259" key="9">
    <source>
        <dbReference type="Pfam" id="PF01287"/>
    </source>
</evidence>
<dbReference type="Gene3D" id="2.40.50.140">
    <property type="entry name" value="Nucleic acid-binding proteins"/>
    <property type="match status" value="1"/>
</dbReference>
<feature type="transmembrane region" description="Helical" evidence="7">
    <location>
        <begin position="21"/>
        <end position="41"/>
    </location>
</feature>
<dbReference type="GO" id="GO:0003723">
    <property type="term" value="F:RNA binding"/>
    <property type="evidence" value="ECO:0007669"/>
    <property type="project" value="InterPro"/>
</dbReference>
<evidence type="ECO:0000313" key="11">
    <source>
        <dbReference type="Proteomes" id="UP000308724"/>
    </source>
</evidence>
<feature type="transmembrane region" description="Helical" evidence="7">
    <location>
        <begin position="395"/>
        <end position="413"/>
    </location>
</feature>
<evidence type="ECO:0000313" key="10">
    <source>
        <dbReference type="EMBL" id="TIA32636.1"/>
    </source>
</evidence>
<organism evidence="10 11">
    <name type="scientific">Aureobasidium pullulans</name>
    <name type="common">Black yeast</name>
    <name type="synonym">Pullularia pullulans</name>
    <dbReference type="NCBI Taxonomy" id="5580"/>
    <lineage>
        <taxon>Eukaryota</taxon>
        <taxon>Fungi</taxon>
        <taxon>Dikarya</taxon>
        <taxon>Ascomycota</taxon>
        <taxon>Pezizomycotina</taxon>
        <taxon>Dothideomycetes</taxon>
        <taxon>Dothideomycetidae</taxon>
        <taxon>Dothideales</taxon>
        <taxon>Saccotheciaceae</taxon>
        <taxon>Aureobasidium</taxon>
    </lineage>
</organism>
<dbReference type="GO" id="GO:0045905">
    <property type="term" value="P:positive regulation of translational termination"/>
    <property type="evidence" value="ECO:0007669"/>
    <property type="project" value="InterPro"/>
</dbReference>
<keyword evidence="3 7" id="KW-0812">Transmembrane</keyword>
<feature type="domain" description="Amino acid permease/ SLC12A" evidence="8">
    <location>
        <begin position="26"/>
        <end position="521"/>
    </location>
</feature>
<keyword evidence="4 7" id="KW-1133">Transmembrane helix</keyword>
<dbReference type="Pfam" id="PF00324">
    <property type="entry name" value="AA_permease"/>
    <property type="match status" value="1"/>
</dbReference>
<evidence type="ECO:0000256" key="5">
    <source>
        <dbReference type="ARBA" id="ARBA00023136"/>
    </source>
</evidence>
<proteinExistence type="predicted"/>
<gene>
    <name evidence="10" type="ORF">D6C78_08099</name>
</gene>
<feature type="transmembrane region" description="Helical" evidence="7">
    <location>
        <begin position="141"/>
        <end position="161"/>
    </location>
</feature>
<evidence type="ECO:0000256" key="7">
    <source>
        <dbReference type="SAM" id="Phobius"/>
    </source>
</evidence>
<dbReference type="InterPro" id="IPR004841">
    <property type="entry name" value="AA-permease/SLC12A_dom"/>
</dbReference>
<dbReference type="Proteomes" id="UP000308724">
    <property type="component" value="Unassembled WGS sequence"/>
</dbReference>
<dbReference type="InterPro" id="IPR012340">
    <property type="entry name" value="NA-bd_OB-fold"/>
</dbReference>
<feature type="transmembrane region" description="Helical" evidence="7">
    <location>
        <begin position="257"/>
        <end position="279"/>
    </location>
</feature>
<feature type="region of interest" description="Disordered" evidence="6">
    <location>
        <begin position="638"/>
        <end position="667"/>
    </location>
</feature>
<evidence type="ECO:0000259" key="8">
    <source>
        <dbReference type="Pfam" id="PF00324"/>
    </source>
</evidence>
<dbReference type="PROSITE" id="PS00218">
    <property type="entry name" value="AMINO_ACID_PERMEASE_1"/>
    <property type="match status" value="1"/>
</dbReference>
<feature type="transmembrane region" description="Helical" evidence="7">
    <location>
        <begin position="220"/>
        <end position="245"/>
    </location>
</feature>
<name>A0A4T0BEC9_AURPU</name>
<evidence type="ECO:0000256" key="3">
    <source>
        <dbReference type="ARBA" id="ARBA00022692"/>
    </source>
</evidence>
<keyword evidence="5 7" id="KW-0472">Membrane</keyword>
<dbReference type="GO" id="GO:0006865">
    <property type="term" value="P:amino acid transport"/>
    <property type="evidence" value="ECO:0007669"/>
    <property type="project" value="InterPro"/>
</dbReference>
<dbReference type="GO" id="GO:0055085">
    <property type="term" value="P:transmembrane transport"/>
    <property type="evidence" value="ECO:0007669"/>
    <property type="project" value="InterPro"/>
</dbReference>
<dbReference type="CDD" id="cd04469">
    <property type="entry name" value="S1_Hex1"/>
    <property type="match status" value="1"/>
</dbReference>
<dbReference type="InterPro" id="IPR020189">
    <property type="entry name" value="IF5A_C"/>
</dbReference>
<feature type="transmembrane region" description="Helical" evidence="7">
    <location>
        <begin position="465"/>
        <end position="488"/>
    </location>
</feature>
<comment type="caution">
    <text evidence="10">The sequence shown here is derived from an EMBL/GenBank/DDBJ whole genome shotgun (WGS) entry which is preliminary data.</text>
</comment>
<dbReference type="Gene3D" id="1.20.1740.10">
    <property type="entry name" value="Amino acid/polyamine transporter I"/>
    <property type="match status" value="1"/>
</dbReference>
<dbReference type="Pfam" id="PF01287">
    <property type="entry name" value="eIF-5a"/>
    <property type="match status" value="1"/>
</dbReference>
<dbReference type="EMBL" id="QZBZ01000229">
    <property type="protein sequence ID" value="TIA32636.1"/>
    <property type="molecule type" value="Genomic_DNA"/>
</dbReference>
<evidence type="ECO:0008006" key="12">
    <source>
        <dbReference type="Google" id="ProtNLM"/>
    </source>
</evidence>
<dbReference type="GO" id="GO:0045901">
    <property type="term" value="P:positive regulation of translational elongation"/>
    <property type="evidence" value="ECO:0007669"/>
    <property type="project" value="InterPro"/>
</dbReference>
<dbReference type="InterPro" id="IPR014722">
    <property type="entry name" value="Rib_uL2_dom2"/>
</dbReference>
<dbReference type="InterPro" id="IPR037318">
    <property type="entry name" value="Hex1_S1"/>
</dbReference>
<feature type="transmembrane region" description="Helical" evidence="7">
    <location>
        <begin position="173"/>
        <end position="191"/>
    </location>
</feature>
<dbReference type="Gene3D" id="2.30.30.30">
    <property type="match status" value="1"/>
</dbReference>
<dbReference type="PANTHER" id="PTHR43495">
    <property type="entry name" value="GABA PERMEASE"/>
    <property type="match status" value="1"/>
</dbReference>
<feature type="domain" description="Translation initiation factor 5A C-terminal" evidence="9">
    <location>
        <begin position="963"/>
        <end position="1029"/>
    </location>
</feature>
<feature type="transmembrane region" description="Helical" evidence="7">
    <location>
        <begin position="107"/>
        <end position="129"/>
    </location>
</feature>
<protein>
    <recommendedName>
        <fullName evidence="12">Amino acid permease/ SLC12A domain-containing protein</fullName>
    </recommendedName>
</protein>
<feature type="transmembrane region" description="Helical" evidence="7">
    <location>
        <begin position="47"/>
        <end position="69"/>
    </location>
</feature>
<dbReference type="SUPFAM" id="SSF50249">
    <property type="entry name" value="Nucleic acid-binding proteins"/>
    <property type="match status" value="1"/>
</dbReference>
<evidence type="ECO:0000256" key="2">
    <source>
        <dbReference type="ARBA" id="ARBA00022448"/>
    </source>
</evidence>
<dbReference type="GO" id="GO:0003746">
    <property type="term" value="F:translation elongation factor activity"/>
    <property type="evidence" value="ECO:0007669"/>
    <property type="project" value="InterPro"/>
</dbReference>
<dbReference type="InterPro" id="IPR004840">
    <property type="entry name" value="Amino_acid_permease_CS"/>
</dbReference>
<feature type="transmembrane region" description="Helical" evidence="7">
    <location>
        <begin position="333"/>
        <end position="353"/>
    </location>
</feature>
<dbReference type="PANTHER" id="PTHR43495:SF5">
    <property type="entry name" value="GAMMA-AMINOBUTYRIC ACID PERMEASE"/>
    <property type="match status" value="1"/>
</dbReference>
<feature type="transmembrane region" description="Helical" evidence="7">
    <location>
        <begin position="500"/>
        <end position="519"/>
    </location>
</feature>
<evidence type="ECO:0000256" key="6">
    <source>
        <dbReference type="SAM" id="MobiDB-lite"/>
    </source>
</evidence>
<accession>A0A4T0BEC9</accession>
<evidence type="ECO:0000256" key="1">
    <source>
        <dbReference type="ARBA" id="ARBA00004141"/>
    </source>
</evidence>
<dbReference type="GO" id="GO:0043022">
    <property type="term" value="F:ribosome binding"/>
    <property type="evidence" value="ECO:0007669"/>
    <property type="project" value="InterPro"/>
</dbReference>
<dbReference type="SUPFAM" id="SSF50104">
    <property type="entry name" value="Translation proteins SH3-like domain"/>
    <property type="match status" value="1"/>
</dbReference>
<dbReference type="InterPro" id="IPR008991">
    <property type="entry name" value="Translation_prot_SH3-like_sf"/>
</dbReference>
<evidence type="ECO:0000256" key="4">
    <source>
        <dbReference type="ARBA" id="ARBA00022989"/>
    </source>
</evidence>